<dbReference type="Proteomes" id="UP000612362">
    <property type="component" value="Unassembled WGS sequence"/>
</dbReference>
<evidence type="ECO:0000313" key="3">
    <source>
        <dbReference type="EMBL" id="GHO50948.1"/>
    </source>
</evidence>
<gene>
    <name evidence="3" type="ORF">KSX_91110</name>
</gene>
<dbReference type="EMBL" id="BNJF01000010">
    <property type="protein sequence ID" value="GHO50948.1"/>
    <property type="molecule type" value="Genomic_DNA"/>
</dbReference>
<evidence type="ECO:0000313" key="4">
    <source>
        <dbReference type="Proteomes" id="UP000612362"/>
    </source>
</evidence>
<evidence type="ECO:0000256" key="1">
    <source>
        <dbReference type="SAM" id="MobiDB-lite"/>
    </source>
</evidence>
<proteinExistence type="predicted"/>
<dbReference type="Pfam" id="PF09250">
    <property type="entry name" value="Prim-Pol"/>
    <property type="match status" value="1"/>
</dbReference>
<protein>
    <recommendedName>
        <fullName evidence="2">DNA primase/polymerase bifunctional N-terminal domain-containing protein</fullName>
    </recommendedName>
</protein>
<dbReference type="AlphaFoldDB" id="A0A8J3IBL3"/>
<organism evidence="3 4">
    <name type="scientific">Ktedonospora formicarum</name>
    <dbReference type="NCBI Taxonomy" id="2778364"/>
    <lineage>
        <taxon>Bacteria</taxon>
        <taxon>Bacillati</taxon>
        <taxon>Chloroflexota</taxon>
        <taxon>Ktedonobacteria</taxon>
        <taxon>Ktedonobacterales</taxon>
        <taxon>Ktedonobacteraceae</taxon>
        <taxon>Ktedonospora</taxon>
    </lineage>
</organism>
<feature type="domain" description="DNA primase/polymerase bifunctional N-terminal" evidence="2">
    <location>
        <begin position="22"/>
        <end position="191"/>
    </location>
</feature>
<feature type="region of interest" description="Disordered" evidence="1">
    <location>
        <begin position="296"/>
        <end position="344"/>
    </location>
</feature>
<dbReference type="SMART" id="SM00943">
    <property type="entry name" value="Prim-Pol"/>
    <property type="match status" value="1"/>
</dbReference>
<sequence length="886" mass="97656">MLLTPPRTAVPAWADLTPSQIARDALERLGWSVFPLDAEKCPPQLGTCYPDGTPKRLGWKSLQTRHASPNEFQFWERSYTPPLWAIITGQISHLLVLDFDGEAGQATREALGLDPHVRTGSGGIHVYLEHPGWHVPTLNSKSTRELGERWPGLDIRADGGYAAFCGQSSSGPYVWLREPRPDALDCLPEDLRAFLGLLHPPQEPSLSEEGDMASGAETSLVTTSTLLAYALTRVREQQQGRNDTGFWLACQLRDNGYSLDEARVAMQQYVKQVPKTNTKGKEAPYTIEEARASLTSAYESKARDPWAPLDEAQPATGSSQGGGNGSGTVTTGTATPEEPDEPLPEIIINGTQLRERTDQAIEAIMQQECRKPSLFLQSSRMVRVSRDEMRRPVIAQMGIPEVKEVLTQTANYFRLRKVAGEDESYEKIPISPPRELAEQALARQTQAPYLPFPPLAAIVETPVIRPDGSILDTPGYDPVTTLCYAPVPGMGSCKVSLNPTTEEREAALALLWDTIGEFPYVSEADKANALGMLLTPILRPAIARHVPLALIDAPKQGTGKGLLSDVVSVIATGTSAAILTMSDSEEELQKAITSLLLEGSTIITIDNITGRLQSKHLDGVLTSTTWKGRILGQSKMTKVPHRATWLATGNNIKLGGDLARRCYRIRLDAKVSRPFMRKGFKHEDLLSWATEHRAELVEALLTLARAWFAAGNPRYSHLPALGTFTGWVNTVGGILEYAGVQGFLSNLEQLYQEADEVPAQWETFLRSWHNLFGDEGVTIKEVIARLSESEDMEAAGSAGSCENISLFDALPESLQTAMKEKPHSFSIRLGRALEKWIDARFGEENFRLEKQVNPHRKLGVWRVLREVAEVISVPYEENSGGEREYI</sequence>
<reference evidence="3" key="1">
    <citation type="submission" date="2020-10" db="EMBL/GenBank/DDBJ databases">
        <title>Taxonomic study of unclassified bacteria belonging to the class Ktedonobacteria.</title>
        <authorList>
            <person name="Yabe S."/>
            <person name="Wang C.M."/>
            <person name="Zheng Y."/>
            <person name="Sakai Y."/>
            <person name="Cavaletti L."/>
            <person name="Monciardini P."/>
            <person name="Donadio S."/>
        </authorList>
    </citation>
    <scope>NUCLEOTIDE SEQUENCE</scope>
    <source>
        <strain evidence="3">SOSP1-1</strain>
    </source>
</reference>
<dbReference type="InterPro" id="IPR015330">
    <property type="entry name" value="DNA_primase/pol_bifunc_N"/>
</dbReference>
<accession>A0A8J3IBL3</accession>
<feature type="compositionally biased region" description="Low complexity" evidence="1">
    <location>
        <begin position="327"/>
        <end position="336"/>
    </location>
</feature>
<dbReference type="SUPFAM" id="SSF56747">
    <property type="entry name" value="Prim-pol domain"/>
    <property type="match status" value="1"/>
</dbReference>
<comment type="caution">
    <text evidence="3">The sequence shown here is derived from an EMBL/GenBank/DDBJ whole genome shotgun (WGS) entry which is preliminary data.</text>
</comment>
<evidence type="ECO:0000259" key="2">
    <source>
        <dbReference type="SMART" id="SM00943"/>
    </source>
</evidence>
<name>A0A8J3IBL3_9CHLR</name>
<dbReference type="RefSeq" id="WP_220199901.1">
    <property type="nucleotide sequence ID" value="NZ_BNJF01000010.1"/>
</dbReference>
<keyword evidence="4" id="KW-1185">Reference proteome</keyword>